<dbReference type="EMBL" id="UOEP01000061">
    <property type="protein sequence ID" value="VAW16367.1"/>
    <property type="molecule type" value="Genomic_DNA"/>
</dbReference>
<dbReference type="Gene3D" id="3.40.30.10">
    <property type="entry name" value="Glutaredoxin"/>
    <property type="match status" value="2"/>
</dbReference>
<dbReference type="InterPro" id="IPR051548">
    <property type="entry name" value="Grx-like_ET"/>
</dbReference>
<dbReference type="Pfam" id="PF00462">
    <property type="entry name" value="Glutaredoxin"/>
    <property type="match status" value="1"/>
</dbReference>
<feature type="domain" description="Glutaredoxin" evidence="1">
    <location>
        <begin position="118"/>
        <end position="177"/>
    </location>
</feature>
<dbReference type="InterPro" id="IPR036249">
    <property type="entry name" value="Thioredoxin-like_sf"/>
</dbReference>
<evidence type="ECO:0000313" key="2">
    <source>
        <dbReference type="EMBL" id="VAW16367.1"/>
    </source>
</evidence>
<dbReference type="PANTHER" id="PTHR34386:SF1">
    <property type="entry name" value="GLUTAREDOXIN-LIKE PROTEIN NRDH"/>
    <property type="match status" value="1"/>
</dbReference>
<dbReference type="PROSITE" id="PS51354">
    <property type="entry name" value="GLUTAREDOXIN_2"/>
    <property type="match status" value="1"/>
</dbReference>
<dbReference type="NCBIfam" id="TIGR02196">
    <property type="entry name" value="GlrX_YruB"/>
    <property type="match status" value="1"/>
</dbReference>
<dbReference type="SUPFAM" id="SSF52833">
    <property type="entry name" value="Thioredoxin-like"/>
    <property type="match status" value="2"/>
</dbReference>
<gene>
    <name evidence="2" type="ORF">MNBD_BACTEROID01-2222</name>
</gene>
<name>A0A3B0TSG7_9ZZZZ</name>
<dbReference type="AlphaFoldDB" id="A0A3B0TSG7"/>
<protein>
    <recommendedName>
        <fullName evidence="1">Glutaredoxin domain-containing protein</fullName>
    </recommendedName>
</protein>
<evidence type="ECO:0000259" key="1">
    <source>
        <dbReference type="Pfam" id="PF00462"/>
    </source>
</evidence>
<dbReference type="InterPro" id="IPR011911">
    <property type="entry name" value="GlrX_YruB"/>
</dbReference>
<dbReference type="GO" id="GO:0045454">
    <property type="term" value="P:cell redox homeostasis"/>
    <property type="evidence" value="ECO:0007669"/>
    <property type="project" value="TreeGrafter"/>
</dbReference>
<accession>A0A3B0TSG7</accession>
<reference evidence="2" key="1">
    <citation type="submission" date="2018-06" db="EMBL/GenBank/DDBJ databases">
        <authorList>
            <person name="Zhirakovskaya E."/>
        </authorList>
    </citation>
    <scope>NUCLEOTIDE SEQUENCE</scope>
</reference>
<dbReference type="InterPro" id="IPR002109">
    <property type="entry name" value="Glutaredoxin"/>
</dbReference>
<proteinExistence type="predicted"/>
<organism evidence="2">
    <name type="scientific">hydrothermal vent metagenome</name>
    <dbReference type="NCBI Taxonomy" id="652676"/>
    <lineage>
        <taxon>unclassified sequences</taxon>
        <taxon>metagenomes</taxon>
        <taxon>ecological metagenomes</taxon>
    </lineage>
</organism>
<sequence length="192" mass="21577">MKGIESLSALNEVLKQNKKVWLLLYKKGSAQSDCAFQNFNKIPENIKDTTLMVADVNRVRDIHPRYNITSVPSLLEFKGPKMANIIKGCHSAGQYNAVIKNSVYIAQANGETKKANRVVVYSTPTCTWCTTLKRYLDENKIRYRDVDISKDPQAAEAMVKKSGQQGVPQTEINGQVIVGFDREKINNLLNIN</sequence>
<dbReference type="PANTHER" id="PTHR34386">
    <property type="entry name" value="GLUTAREDOXIN"/>
    <property type="match status" value="1"/>
</dbReference>
<dbReference type="GO" id="GO:0009055">
    <property type="term" value="F:electron transfer activity"/>
    <property type="evidence" value="ECO:0007669"/>
    <property type="project" value="TreeGrafter"/>
</dbReference>
<dbReference type="CDD" id="cd02976">
    <property type="entry name" value="NrdH"/>
    <property type="match status" value="1"/>
</dbReference>